<feature type="compositionally biased region" description="Pro residues" evidence="1">
    <location>
        <begin position="258"/>
        <end position="271"/>
    </location>
</feature>
<dbReference type="Gene3D" id="2.150.10.10">
    <property type="entry name" value="Serralysin-like metalloprotease, C-terminal"/>
    <property type="match status" value="1"/>
</dbReference>
<name>A0AB38TA39_9HYPH</name>
<dbReference type="InterPro" id="IPR001343">
    <property type="entry name" value="Hemolysn_Ca-bd"/>
</dbReference>
<keyword evidence="3" id="KW-1185">Reference proteome</keyword>
<dbReference type="SUPFAM" id="SSF51120">
    <property type="entry name" value="beta-Roll"/>
    <property type="match status" value="2"/>
</dbReference>
<dbReference type="InterPro" id="IPR011049">
    <property type="entry name" value="Serralysin-like_metalloprot_C"/>
</dbReference>
<reference evidence="2 3" key="1">
    <citation type="journal article" date="2022" name="Microbiol. Resour. Announc.">
        <title>Complete Genome Sequence of Mesorhizobium ciceri Strain R30, a Rhizobium Used as a Commercial Inoculant for Chickpea in Argentina.</title>
        <authorList>
            <person name="Foresto E."/>
            <person name="Revale S."/>
            <person name="Primo E."/>
            <person name="Nievas F."/>
            <person name="Carezzano E."/>
            <person name="Puente M."/>
            <person name="Alzari P."/>
            <person name="Mart M."/>
            <person name="Ben-Assaya M."/>
            <person name="Mornico D."/>
            <person name="Santoro M."/>
            <person name="Mart F."/>
            <person name="Giordano W."/>
            <person name="Bogino P."/>
        </authorList>
    </citation>
    <scope>NUCLEOTIDE SEQUENCE [LARGE SCALE GENOMIC DNA]</scope>
    <source>
        <strain evidence="2 3">R30</strain>
    </source>
</reference>
<dbReference type="GO" id="GO:0005509">
    <property type="term" value="F:calcium ion binding"/>
    <property type="evidence" value="ECO:0007669"/>
    <property type="project" value="InterPro"/>
</dbReference>
<dbReference type="PRINTS" id="PR00313">
    <property type="entry name" value="CABNDNGRPT"/>
</dbReference>
<dbReference type="InterPro" id="IPR017853">
    <property type="entry name" value="GH"/>
</dbReference>
<feature type="compositionally biased region" description="Low complexity" evidence="1">
    <location>
        <begin position="272"/>
        <end position="296"/>
    </location>
</feature>
<evidence type="ECO:0000313" key="3">
    <source>
        <dbReference type="Proteomes" id="UP001060070"/>
    </source>
</evidence>
<sequence>MTLHYASGGSAAEIATAGFNLADVQYVSQVNALPDGMKGLVYLGEHDGVTSSFIDKVTPFIGNPNVFGFYLSDEPDPTGKWGSYATAANLKAESDWIHSHVPGAKTFITMMNLGTDGSPSYMNPNDPAHAAYNPANTGIDFYGIGYYPINNTSAPDYTHIDKMVAAAGEAGIPIDKIVPLYQAFGGGNWETSAGGKFVMPTAAQEQAMIDRWAALVPSPAFDYTYKWGTQNGDTALESASELKAFFLQHNLEGTHAPVSPPVSDPATPPVSDPVGTPTTPPTHVGTPAPTAPAPSGSDHVFHGTRGADVFHATRGNDKYLVNNAHDKVMEAPNGGFDKVAASVSYALTAGSHVEQLSTANSGGRASINLTGNEFGQAIYGNGGANKINGGGGADKMTGYGGNDTYYVDNAHDKVVEQRGSGLDKVLASVSFALSAGSHIEQLATTKASGKAAINLTGNEFGQTIHGNAGNNKIDGGGGADTLTGHGGRDAFVFSTALGSGNVDRITDFNKAQDKIHLDHSIFAGLDQGGLSSDAFFAGKAAHDSSDHIIYNSSTGALSFDSDGVGGANQIHFASLSPHLSITASSFLVT</sequence>
<dbReference type="SUPFAM" id="SSF51445">
    <property type="entry name" value="(Trans)glycosidases"/>
    <property type="match status" value="1"/>
</dbReference>
<dbReference type="AlphaFoldDB" id="A0AB38TA39"/>
<accession>A0AB38TA39</accession>
<protein>
    <submittedName>
        <fullName evidence="2">Calcium-binding protein</fullName>
    </submittedName>
</protein>
<organism evidence="2 3">
    <name type="scientific">Mesorhizobium ciceri</name>
    <dbReference type="NCBI Taxonomy" id="39645"/>
    <lineage>
        <taxon>Bacteria</taxon>
        <taxon>Pseudomonadati</taxon>
        <taxon>Pseudomonadota</taxon>
        <taxon>Alphaproteobacteria</taxon>
        <taxon>Hyphomicrobiales</taxon>
        <taxon>Phyllobacteriaceae</taxon>
        <taxon>Mesorhizobium</taxon>
    </lineage>
</organism>
<evidence type="ECO:0000256" key="1">
    <source>
        <dbReference type="SAM" id="MobiDB-lite"/>
    </source>
</evidence>
<gene>
    <name evidence="2" type="ORF">LRP29_28510</name>
</gene>
<dbReference type="EMBL" id="CP088147">
    <property type="protein sequence ID" value="UTU51364.1"/>
    <property type="molecule type" value="Genomic_DNA"/>
</dbReference>
<feature type="region of interest" description="Disordered" evidence="1">
    <location>
        <begin position="255"/>
        <end position="296"/>
    </location>
</feature>
<evidence type="ECO:0000313" key="2">
    <source>
        <dbReference type="EMBL" id="UTU51364.1"/>
    </source>
</evidence>
<dbReference type="RefSeq" id="WP_024502436.1">
    <property type="nucleotide sequence ID" value="NZ_CP088147.1"/>
</dbReference>
<proteinExistence type="predicted"/>
<dbReference type="Proteomes" id="UP001060070">
    <property type="component" value="Chromosome"/>
</dbReference>
<dbReference type="Pfam" id="PF00353">
    <property type="entry name" value="HemolysinCabind"/>
    <property type="match status" value="3"/>
</dbReference>